<dbReference type="Proteomes" id="UP000709336">
    <property type="component" value="Unassembled WGS sequence"/>
</dbReference>
<protein>
    <submittedName>
        <fullName evidence="1">Uncharacterized protein</fullName>
    </submittedName>
</protein>
<keyword evidence="2" id="KW-1185">Reference proteome</keyword>
<proteinExistence type="predicted"/>
<comment type="caution">
    <text evidence="1">The sequence shown here is derived from an EMBL/GenBank/DDBJ whole genome shotgun (WGS) entry which is preliminary data.</text>
</comment>
<organism evidence="1 2">
    <name type="scientific">Alteromonas ponticola</name>
    <dbReference type="NCBI Taxonomy" id="2720613"/>
    <lineage>
        <taxon>Bacteria</taxon>
        <taxon>Pseudomonadati</taxon>
        <taxon>Pseudomonadota</taxon>
        <taxon>Gammaproteobacteria</taxon>
        <taxon>Alteromonadales</taxon>
        <taxon>Alteromonadaceae</taxon>
        <taxon>Alteromonas/Salinimonas group</taxon>
        <taxon>Alteromonas</taxon>
    </lineage>
</organism>
<evidence type="ECO:0000313" key="1">
    <source>
        <dbReference type="EMBL" id="NMH61435.1"/>
    </source>
</evidence>
<gene>
    <name evidence="1" type="ORF">HCJ96_15505</name>
</gene>
<evidence type="ECO:0000313" key="2">
    <source>
        <dbReference type="Proteomes" id="UP000709336"/>
    </source>
</evidence>
<name>A0ABX1R851_9ALTE</name>
<sequence>MTPTAGVLAANLTHQQFWQAFEQTYDQTLTVMETPQTLSNAAEILSKSCSQTILAHSISPYLQEQAEYWKYNYGIELRGGLTSGDIESSDIDEQGSTYVELSWDVLDNGYKEFQHRSKDYQRQAQLEKVLHDIRKQTFDYRCREYQINTRFDTTLLDLKRTLLTLMERVYEVEEEAYFNGDSQLDELLISEESVVQLRYQVSQLQINATDGSEVTNPPLIDVDIDAILTASAQNTSHSTAERLRRLEYVDANPYQDGARLRLFVRKELDILASQRDDLVAGLRFSIPLAFKHKVDESVKLNQLERDAQADKWERNQRTKQAYASFQDQLQRVITQKYRYKRANERIRRVLVKRTMDESLRPSAVAARLKNYTESAIELLEAKRELYARINNIFLVSQVPFSPDKLAPSPRVKLTERHRPNQRSLYIWSQTFNQMSNAQLHLLLRTKHVQRPIISYSKNTQLPKLSAFIAELSAKGKPVELMFSTNTWIRKDKREDALEQIGKARAYTNSVHLDVEPQVLSDYAQNKMAYQQDYVALVAAIRASFPDLQLSLSVPFHWQEATYRQLQPMVERMYVMLYETPVAEVIKRRADKLLPFIGKDKFVAALRTQDFANEYELEKMIRYLTEEGVNQFAIHDAEGFINWKTLP</sequence>
<accession>A0ABX1R851</accession>
<dbReference type="RefSeq" id="WP_169211998.1">
    <property type="nucleotide sequence ID" value="NZ_JAATNW010000009.1"/>
</dbReference>
<reference evidence="1 2" key="1">
    <citation type="submission" date="2020-03" db="EMBL/GenBank/DDBJ databases">
        <title>Alteromonas ponticola sp. nov., isolated from seawater.</title>
        <authorList>
            <person name="Yoon J.-H."/>
            <person name="Kim Y.-O."/>
        </authorList>
    </citation>
    <scope>NUCLEOTIDE SEQUENCE [LARGE SCALE GENOMIC DNA]</scope>
    <source>
        <strain evidence="1 2">MYP5</strain>
    </source>
</reference>
<dbReference type="EMBL" id="JAATNW010000009">
    <property type="protein sequence ID" value="NMH61435.1"/>
    <property type="molecule type" value="Genomic_DNA"/>
</dbReference>